<comment type="subunit">
    <text evidence="13">Homotrimer; each subunit contains a pore through which urea permeates. Identified in a complex with STOM.</text>
</comment>
<evidence type="ECO:0000256" key="14">
    <source>
        <dbReference type="SAM" id="Phobius"/>
    </source>
</evidence>
<accession>A0A1A6HE90</accession>
<evidence type="ECO:0000256" key="6">
    <source>
        <dbReference type="ARBA" id="ARBA00022989"/>
    </source>
</evidence>
<dbReference type="InterPro" id="IPR029020">
    <property type="entry name" value="Ammonium/urea_transptr"/>
</dbReference>
<sequence>LLKSLPVGVGQIYGCDNPWTGGIFLCAMLLSSPLMCLHAAIGSLLGVVAGLSLAAPFEDIYAGLWGFNSSLACIAIGGMFMALTWQTHLLALACGPTASLYLGLLFGHTTVSLDDYEKPQYLQDAPQQICVGSSRTRHHTSYQVQKSHHGDAMWCLREWNPKYHRDLPFYPMTKRSTWGTFGQPQSPVARVHISQVIMAIYHVTQAQVLRIHSQKARKLTADGVVYIKDCVQYNSKYSL</sequence>
<evidence type="ECO:0000256" key="2">
    <source>
        <dbReference type="ARBA" id="ARBA00005914"/>
    </source>
</evidence>
<dbReference type="GO" id="GO:0016323">
    <property type="term" value="C:basolateral plasma membrane"/>
    <property type="evidence" value="ECO:0007669"/>
    <property type="project" value="UniProtKB-SubCell"/>
</dbReference>
<feature type="non-terminal residue" evidence="15">
    <location>
        <position position="1"/>
    </location>
</feature>
<evidence type="ECO:0000256" key="8">
    <source>
        <dbReference type="ARBA" id="ARBA00023180"/>
    </source>
</evidence>
<organism evidence="15 16">
    <name type="scientific">Neotoma lepida</name>
    <name type="common">Desert woodrat</name>
    <dbReference type="NCBI Taxonomy" id="56216"/>
    <lineage>
        <taxon>Eukaryota</taxon>
        <taxon>Metazoa</taxon>
        <taxon>Chordata</taxon>
        <taxon>Craniata</taxon>
        <taxon>Vertebrata</taxon>
        <taxon>Euteleostomi</taxon>
        <taxon>Mammalia</taxon>
        <taxon>Eutheria</taxon>
        <taxon>Euarchontoglires</taxon>
        <taxon>Glires</taxon>
        <taxon>Rodentia</taxon>
        <taxon>Myomorpha</taxon>
        <taxon>Muroidea</taxon>
        <taxon>Cricetidae</taxon>
        <taxon>Neotominae</taxon>
        <taxon>Neotoma</taxon>
    </lineage>
</organism>
<dbReference type="Gene3D" id="1.10.3430.10">
    <property type="entry name" value="Ammonium transporter AmtB like domains"/>
    <property type="match status" value="1"/>
</dbReference>
<evidence type="ECO:0000313" key="15">
    <source>
        <dbReference type="EMBL" id="OBS75947.1"/>
    </source>
</evidence>
<comment type="catalytic activity">
    <reaction evidence="9">
        <text>urea(in) = urea(out)</text>
        <dbReference type="Rhea" id="RHEA:32799"/>
        <dbReference type="ChEBI" id="CHEBI:16199"/>
    </reaction>
</comment>
<dbReference type="GO" id="GO:0003735">
    <property type="term" value="F:structural constituent of ribosome"/>
    <property type="evidence" value="ECO:0007669"/>
    <property type="project" value="InterPro"/>
</dbReference>
<evidence type="ECO:0000256" key="13">
    <source>
        <dbReference type="ARBA" id="ARBA00047076"/>
    </source>
</evidence>
<dbReference type="GO" id="GO:0006412">
    <property type="term" value="P:translation"/>
    <property type="evidence" value="ECO:0007669"/>
    <property type="project" value="InterPro"/>
</dbReference>
<comment type="caution">
    <text evidence="15">The sequence shown here is derived from an EMBL/GenBank/DDBJ whole genome shotgun (WGS) entry which is preliminary data.</text>
</comment>
<dbReference type="EMBL" id="LZPO01035139">
    <property type="protein sequence ID" value="OBS75947.1"/>
    <property type="molecule type" value="Genomic_DNA"/>
</dbReference>
<evidence type="ECO:0000256" key="9">
    <source>
        <dbReference type="ARBA" id="ARBA00033993"/>
    </source>
</evidence>
<keyword evidence="16" id="KW-1185">Reference proteome</keyword>
<dbReference type="AlphaFoldDB" id="A0A1A6HE90"/>
<dbReference type="InterPro" id="IPR004937">
    <property type="entry name" value="Urea_transporter"/>
</dbReference>
<dbReference type="STRING" id="56216.A0A1A6HE90"/>
<reference evidence="15 16" key="1">
    <citation type="submission" date="2016-06" db="EMBL/GenBank/DDBJ databases">
        <title>The Draft Genome Sequence and Annotation of the Desert Woodrat Neotoma lepida.</title>
        <authorList>
            <person name="Campbell M."/>
            <person name="Oakeson K.F."/>
            <person name="Yandell M."/>
            <person name="Halpert J.R."/>
            <person name="Dearing D."/>
        </authorList>
    </citation>
    <scope>NUCLEOTIDE SEQUENCE [LARGE SCALE GENOMIC DNA]</scope>
    <source>
        <strain evidence="15">417</strain>
        <tissue evidence="15">Liver</tissue>
    </source>
</reference>
<dbReference type="InterPro" id="IPR036920">
    <property type="entry name" value="Ribosomal_uL16_sf"/>
</dbReference>
<comment type="similarity">
    <text evidence="2">Belongs to the urea transporter family.</text>
</comment>
<name>A0A1A6HE90_NEOLE</name>
<evidence type="ECO:0000256" key="7">
    <source>
        <dbReference type="ARBA" id="ARBA00023136"/>
    </source>
</evidence>
<evidence type="ECO:0000256" key="12">
    <source>
        <dbReference type="ARBA" id="ARBA00042720"/>
    </source>
</evidence>
<keyword evidence="3" id="KW-0813">Transport</keyword>
<dbReference type="SUPFAM" id="SSF54686">
    <property type="entry name" value="Ribosomal protein L16p/L10e"/>
    <property type="match status" value="1"/>
</dbReference>
<keyword evidence="8" id="KW-0325">Glycoprotein</keyword>
<evidence type="ECO:0000256" key="10">
    <source>
        <dbReference type="ARBA" id="ARBA00039623"/>
    </source>
</evidence>
<evidence type="ECO:0000256" key="3">
    <source>
        <dbReference type="ARBA" id="ARBA00022448"/>
    </source>
</evidence>
<feature type="transmembrane region" description="Helical" evidence="14">
    <location>
        <begin position="60"/>
        <end position="83"/>
    </location>
</feature>
<comment type="subcellular location">
    <subcellularLocation>
        <location evidence="1">Basolateral cell membrane</location>
        <topology evidence="1">Multi-pass membrane protein</topology>
    </subcellularLocation>
</comment>
<evidence type="ECO:0000313" key="16">
    <source>
        <dbReference type="Proteomes" id="UP000092124"/>
    </source>
</evidence>
<protein>
    <recommendedName>
        <fullName evidence="10">Urea transporter 1</fullName>
    </recommendedName>
    <alternativeName>
        <fullName evidence="11">Solute carrier family 14 member 1</fullName>
    </alternativeName>
    <alternativeName>
        <fullName evidence="12">Urea transporter, erythrocyte</fullName>
    </alternativeName>
</protein>
<evidence type="ECO:0000256" key="11">
    <source>
        <dbReference type="ARBA" id="ARBA00041364"/>
    </source>
</evidence>
<proteinExistence type="inferred from homology"/>
<dbReference type="Proteomes" id="UP000092124">
    <property type="component" value="Unassembled WGS sequence"/>
</dbReference>
<gene>
    <name evidence="15" type="ORF">A6R68_17603</name>
</gene>
<evidence type="ECO:0000256" key="4">
    <source>
        <dbReference type="ARBA" id="ARBA00022475"/>
    </source>
</evidence>
<dbReference type="GO" id="GO:0005840">
    <property type="term" value="C:ribosome"/>
    <property type="evidence" value="ECO:0007669"/>
    <property type="project" value="InterPro"/>
</dbReference>
<dbReference type="OrthoDB" id="426293at2759"/>
<keyword evidence="5 14" id="KW-0812">Transmembrane</keyword>
<keyword evidence="7 14" id="KW-0472">Membrane</keyword>
<dbReference type="PANTHER" id="PTHR10464">
    <property type="entry name" value="UREA TRANSPORTER"/>
    <property type="match status" value="1"/>
</dbReference>
<keyword evidence="4" id="KW-1003">Cell membrane</keyword>
<dbReference type="GO" id="GO:0015204">
    <property type="term" value="F:urea transmembrane transporter activity"/>
    <property type="evidence" value="ECO:0007669"/>
    <property type="project" value="InterPro"/>
</dbReference>
<evidence type="ECO:0000256" key="1">
    <source>
        <dbReference type="ARBA" id="ARBA00004554"/>
    </source>
</evidence>
<evidence type="ECO:0000256" key="5">
    <source>
        <dbReference type="ARBA" id="ARBA00022692"/>
    </source>
</evidence>
<dbReference type="PANTHER" id="PTHR10464:SF5">
    <property type="entry name" value="UREA TRANSPORTER 1"/>
    <property type="match status" value="1"/>
</dbReference>
<dbReference type="Pfam" id="PF03253">
    <property type="entry name" value="UT"/>
    <property type="match status" value="1"/>
</dbReference>
<keyword evidence="6 14" id="KW-1133">Transmembrane helix</keyword>
<feature type="transmembrane region" description="Helical" evidence="14">
    <location>
        <begin position="22"/>
        <end position="48"/>
    </location>
</feature>
<feature type="transmembrane region" description="Helical" evidence="14">
    <location>
        <begin position="89"/>
        <end position="107"/>
    </location>
</feature>